<dbReference type="GO" id="GO:0016705">
    <property type="term" value="F:oxidoreductase activity, acting on paired donors, with incorporation or reduction of molecular oxygen"/>
    <property type="evidence" value="ECO:0007669"/>
    <property type="project" value="UniProtKB-ARBA"/>
</dbReference>
<dbReference type="RefSeq" id="WP_091757652.1">
    <property type="nucleotide sequence ID" value="NZ_FOHB01000003.1"/>
</dbReference>
<evidence type="ECO:0000256" key="7">
    <source>
        <dbReference type="SAM" id="MobiDB-lite"/>
    </source>
</evidence>
<dbReference type="CDD" id="cd03529">
    <property type="entry name" value="Rieske_NirD"/>
    <property type="match status" value="1"/>
</dbReference>
<keyword evidence="10" id="KW-1185">Reference proteome</keyword>
<protein>
    <submittedName>
        <fullName evidence="9">Assimilatory nitrite reductase (NAD(P)H) small subunit</fullName>
    </submittedName>
</protein>
<dbReference type="AlphaFoldDB" id="A0A1H9UJD5"/>
<keyword evidence="1" id="KW-0001">2Fe-2S</keyword>
<evidence type="ECO:0000256" key="5">
    <source>
        <dbReference type="ARBA" id="ARBA00023014"/>
    </source>
</evidence>
<dbReference type="InterPro" id="IPR017881">
    <property type="entry name" value="NirD"/>
</dbReference>
<feature type="region of interest" description="Disordered" evidence="7">
    <location>
        <begin position="1"/>
        <end position="31"/>
    </location>
</feature>
<keyword evidence="2" id="KW-0479">Metal-binding</keyword>
<dbReference type="InterPro" id="IPR012748">
    <property type="entry name" value="Rieske-like_NirD"/>
</dbReference>
<dbReference type="PANTHER" id="PTHR40562:SF1">
    <property type="entry name" value="NITRITE REDUCTASE (NADH) SMALL SUBUNIT"/>
    <property type="match status" value="1"/>
</dbReference>
<evidence type="ECO:0000313" key="9">
    <source>
        <dbReference type="EMBL" id="SES09565.1"/>
    </source>
</evidence>
<dbReference type="NCBIfam" id="TIGR02378">
    <property type="entry name" value="nirD_assim_sml"/>
    <property type="match status" value="1"/>
</dbReference>
<dbReference type="EMBL" id="FOHB01000003">
    <property type="protein sequence ID" value="SES09565.1"/>
    <property type="molecule type" value="Genomic_DNA"/>
</dbReference>
<accession>A0A1H9UJD5</accession>
<evidence type="ECO:0000256" key="1">
    <source>
        <dbReference type="ARBA" id="ARBA00022714"/>
    </source>
</evidence>
<dbReference type="PROSITE" id="PS51300">
    <property type="entry name" value="NIRD"/>
    <property type="match status" value="1"/>
</dbReference>
<dbReference type="SUPFAM" id="SSF50022">
    <property type="entry name" value="ISP domain"/>
    <property type="match status" value="1"/>
</dbReference>
<evidence type="ECO:0000256" key="4">
    <source>
        <dbReference type="ARBA" id="ARBA00023004"/>
    </source>
</evidence>
<proteinExistence type="predicted"/>
<dbReference type="GO" id="GO:0004497">
    <property type="term" value="F:monooxygenase activity"/>
    <property type="evidence" value="ECO:0007669"/>
    <property type="project" value="UniProtKB-ARBA"/>
</dbReference>
<dbReference type="GO" id="GO:0051537">
    <property type="term" value="F:2 iron, 2 sulfur cluster binding"/>
    <property type="evidence" value="ECO:0007669"/>
    <property type="project" value="UniProtKB-KW"/>
</dbReference>
<dbReference type="GO" id="GO:0008942">
    <property type="term" value="F:nitrite reductase [NAD(P)H] activity"/>
    <property type="evidence" value="ECO:0007669"/>
    <property type="project" value="InterPro"/>
</dbReference>
<dbReference type="InterPro" id="IPR036922">
    <property type="entry name" value="Rieske_2Fe-2S_sf"/>
</dbReference>
<dbReference type="Proteomes" id="UP000199019">
    <property type="component" value="Unassembled WGS sequence"/>
</dbReference>
<dbReference type="Pfam" id="PF13806">
    <property type="entry name" value="Rieske_2"/>
    <property type="match status" value="1"/>
</dbReference>
<organism evidence="9 10">
    <name type="scientific">Pedococcus cremeus</name>
    <dbReference type="NCBI Taxonomy" id="587636"/>
    <lineage>
        <taxon>Bacteria</taxon>
        <taxon>Bacillati</taxon>
        <taxon>Actinomycetota</taxon>
        <taxon>Actinomycetes</taxon>
        <taxon>Micrococcales</taxon>
        <taxon>Intrasporangiaceae</taxon>
        <taxon>Pedococcus</taxon>
    </lineage>
</organism>
<dbReference type="InterPro" id="IPR017941">
    <property type="entry name" value="Rieske_2Fe-2S"/>
</dbReference>
<keyword evidence="5" id="KW-0411">Iron-sulfur</keyword>
<sequence length="151" mass="15927">MTPPATTAPSSAAPVPTDLDPTDPDPTALGDTAGVWEEVCHLDDLPRERGAAALVDGVQVALFRTHDDTVHALQQYDPYCGAHVLSRGIVGTRGDVPTVASPMYKQVFDLRTGACLDPVGREPVHLATYPVVVRDGVVLVGREPRHGSGPS</sequence>
<evidence type="ECO:0000259" key="8">
    <source>
        <dbReference type="PROSITE" id="PS51296"/>
    </source>
</evidence>
<dbReference type="OrthoDB" id="3213360at2"/>
<dbReference type="GO" id="GO:0042128">
    <property type="term" value="P:nitrate assimilation"/>
    <property type="evidence" value="ECO:0007669"/>
    <property type="project" value="UniProtKB-KW"/>
</dbReference>
<evidence type="ECO:0000313" key="10">
    <source>
        <dbReference type="Proteomes" id="UP000199019"/>
    </source>
</evidence>
<evidence type="ECO:0000256" key="2">
    <source>
        <dbReference type="ARBA" id="ARBA00022723"/>
    </source>
</evidence>
<feature type="domain" description="Rieske" evidence="8">
    <location>
        <begin position="37"/>
        <end position="140"/>
    </location>
</feature>
<keyword evidence="4" id="KW-0408">Iron</keyword>
<dbReference type="STRING" id="587636.SAMN05216199_1957"/>
<name>A0A1H9UJD5_9MICO</name>
<gene>
    <name evidence="9" type="ORF">SAMN05216199_1957</name>
</gene>
<evidence type="ECO:0000256" key="6">
    <source>
        <dbReference type="ARBA" id="ARBA00023063"/>
    </source>
</evidence>
<keyword evidence="3" id="KW-0560">Oxidoreductase</keyword>
<dbReference type="GO" id="GO:0046872">
    <property type="term" value="F:metal ion binding"/>
    <property type="evidence" value="ECO:0007669"/>
    <property type="project" value="UniProtKB-KW"/>
</dbReference>
<keyword evidence="6" id="KW-0534">Nitrate assimilation</keyword>
<dbReference type="PROSITE" id="PS51296">
    <property type="entry name" value="RIESKE"/>
    <property type="match status" value="1"/>
</dbReference>
<dbReference type="Gene3D" id="2.102.10.10">
    <property type="entry name" value="Rieske [2Fe-2S] iron-sulphur domain"/>
    <property type="match status" value="1"/>
</dbReference>
<evidence type="ECO:0000256" key="3">
    <source>
        <dbReference type="ARBA" id="ARBA00023002"/>
    </source>
</evidence>
<dbReference type="PANTHER" id="PTHR40562">
    <property type="match status" value="1"/>
</dbReference>
<reference evidence="10" key="1">
    <citation type="submission" date="2016-10" db="EMBL/GenBank/DDBJ databases">
        <authorList>
            <person name="Varghese N."/>
            <person name="Submissions S."/>
        </authorList>
    </citation>
    <scope>NUCLEOTIDE SEQUENCE [LARGE SCALE GENOMIC DNA]</scope>
    <source>
        <strain evidence="10">CGMCC 1.6963</strain>
    </source>
</reference>